<evidence type="ECO:0000256" key="3">
    <source>
        <dbReference type="ARBA" id="ARBA00023163"/>
    </source>
</evidence>
<dbReference type="PROSITE" id="PS00356">
    <property type="entry name" value="HTH_LACI_1"/>
    <property type="match status" value="1"/>
</dbReference>
<dbReference type="Gene3D" id="1.10.260.40">
    <property type="entry name" value="lambda repressor-like DNA-binding domains"/>
    <property type="match status" value="1"/>
</dbReference>
<evidence type="ECO:0000259" key="4">
    <source>
        <dbReference type="PROSITE" id="PS50932"/>
    </source>
</evidence>
<dbReference type="PANTHER" id="PTHR30146:SF138">
    <property type="entry name" value="TRANSCRIPTIONAL REGULATORY PROTEIN"/>
    <property type="match status" value="1"/>
</dbReference>
<evidence type="ECO:0000313" key="5">
    <source>
        <dbReference type="EMBL" id="GLI02622.1"/>
    </source>
</evidence>
<dbReference type="Pfam" id="PF13377">
    <property type="entry name" value="Peripla_BP_3"/>
    <property type="match status" value="1"/>
</dbReference>
<proteinExistence type="predicted"/>
<keyword evidence="6" id="KW-1185">Reference proteome</keyword>
<reference evidence="5" key="1">
    <citation type="submission" date="2022-12" db="EMBL/GenBank/DDBJ databases">
        <title>New Phytohabitans aurantiacus sp. RD004123 nov., an actinomycete isolated from soil.</title>
        <authorList>
            <person name="Triningsih D.W."/>
            <person name="Harunari E."/>
            <person name="Igarashi Y."/>
        </authorList>
    </citation>
    <scope>NUCLEOTIDE SEQUENCE</scope>
    <source>
        <strain evidence="5">RD004123</strain>
    </source>
</reference>
<comment type="caution">
    <text evidence="5">The sequence shown here is derived from an EMBL/GenBank/DDBJ whole genome shotgun (WGS) entry which is preliminary data.</text>
</comment>
<dbReference type="InterPro" id="IPR028082">
    <property type="entry name" value="Peripla_BP_I"/>
</dbReference>
<dbReference type="Proteomes" id="UP001144280">
    <property type="component" value="Unassembled WGS sequence"/>
</dbReference>
<dbReference type="InterPro" id="IPR046335">
    <property type="entry name" value="LacI/GalR-like_sensor"/>
</dbReference>
<dbReference type="SUPFAM" id="SSF47413">
    <property type="entry name" value="lambda repressor-like DNA-binding domains"/>
    <property type="match status" value="1"/>
</dbReference>
<feature type="domain" description="HTH lacI-type" evidence="4">
    <location>
        <begin position="12"/>
        <end position="66"/>
    </location>
</feature>
<dbReference type="Gene3D" id="3.40.50.2300">
    <property type="match status" value="2"/>
</dbReference>
<evidence type="ECO:0000313" key="6">
    <source>
        <dbReference type="Proteomes" id="UP001144280"/>
    </source>
</evidence>
<keyword evidence="1" id="KW-0805">Transcription regulation</keyword>
<evidence type="ECO:0000256" key="1">
    <source>
        <dbReference type="ARBA" id="ARBA00023015"/>
    </source>
</evidence>
<dbReference type="InterPro" id="IPR000843">
    <property type="entry name" value="HTH_LacI"/>
</dbReference>
<dbReference type="PRINTS" id="PR00036">
    <property type="entry name" value="HTHLACI"/>
</dbReference>
<dbReference type="Pfam" id="PF00356">
    <property type="entry name" value="LacI"/>
    <property type="match status" value="1"/>
</dbReference>
<dbReference type="SMART" id="SM00354">
    <property type="entry name" value="HTH_LACI"/>
    <property type="match status" value="1"/>
</dbReference>
<dbReference type="EMBL" id="BSDI01000066">
    <property type="protein sequence ID" value="GLI02622.1"/>
    <property type="molecule type" value="Genomic_DNA"/>
</dbReference>
<dbReference type="CDD" id="cd06267">
    <property type="entry name" value="PBP1_LacI_sugar_binding-like"/>
    <property type="match status" value="1"/>
</dbReference>
<dbReference type="SUPFAM" id="SSF53822">
    <property type="entry name" value="Periplasmic binding protein-like I"/>
    <property type="match status" value="1"/>
</dbReference>
<dbReference type="PROSITE" id="PS50932">
    <property type="entry name" value="HTH_LACI_2"/>
    <property type="match status" value="1"/>
</dbReference>
<dbReference type="CDD" id="cd01392">
    <property type="entry name" value="HTH_LacI"/>
    <property type="match status" value="1"/>
</dbReference>
<gene>
    <name evidence="5" type="primary">lacI_16</name>
    <name evidence="5" type="ORF">Pa4123_79000</name>
</gene>
<keyword evidence="3" id="KW-0804">Transcription</keyword>
<keyword evidence="2" id="KW-0238">DNA-binding</keyword>
<organism evidence="5 6">
    <name type="scientific">Phytohabitans aurantiacus</name>
    <dbReference type="NCBI Taxonomy" id="3016789"/>
    <lineage>
        <taxon>Bacteria</taxon>
        <taxon>Bacillati</taxon>
        <taxon>Actinomycetota</taxon>
        <taxon>Actinomycetes</taxon>
        <taxon>Micromonosporales</taxon>
        <taxon>Micromonosporaceae</taxon>
    </lineage>
</organism>
<accession>A0ABQ5R9P8</accession>
<evidence type="ECO:0000256" key="2">
    <source>
        <dbReference type="ARBA" id="ARBA00023125"/>
    </source>
</evidence>
<name>A0ABQ5R9P8_9ACTN</name>
<dbReference type="PANTHER" id="PTHR30146">
    <property type="entry name" value="LACI-RELATED TRANSCRIPTIONAL REPRESSOR"/>
    <property type="match status" value="1"/>
</dbReference>
<dbReference type="InterPro" id="IPR010982">
    <property type="entry name" value="Lambda_DNA-bd_dom_sf"/>
</dbReference>
<sequence>MDKRQENSPRRATLRDVARAAGVSHQTVSRAINDKGEIDPETRRRVLETARQLHYRPSRYARGLVRPGLVTVGLIVPDVVNPFFPEFIAGVIQAADAQDWQVIVASTESDRRRELPLVRSLGRQVDAVAGYISHTDAELAPYAEGLPLVIVERGPEPSLNGTVRVDLAAGVRAAVAHLVERGHRRIGMIDCESVCDPHVRRLTFLAAAAEHGLPVGEEWIARGAQSMDGGAKVFAALHAAHPDMTAVFAFNDLVAIGAMREARQRGLRVPEDCAIVGFDGLSIGELLDPPLSTVHIDKRRLGELAMEQIQALLAGEAPTPAVLPPTLLVRGTT</sequence>
<protein>
    <submittedName>
        <fullName evidence="5">LacI family transcriptional regulator</fullName>
    </submittedName>
</protein>